<dbReference type="RefSeq" id="WP_173081388.1">
    <property type="nucleotide sequence ID" value="NZ_BAABJB010000018.1"/>
</dbReference>
<reference evidence="8 9" key="1">
    <citation type="submission" date="2020-03" db="EMBL/GenBank/DDBJ databases">
        <title>Whole genome shotgun sequence of Phytohabitans rumicis NBRC 108638.</title>
        <authorList>
            <person name="Komaki H."/>
            <person name="Tamura T."/>
        </authorList>
    </citation>
    <scope>NUCLEOTIDE SEQUENCE [LARGE SCALE GENOMIC DNA]</scope>
    <source>
        <strain evidence="8 9">NBRC 108638</strain>
    </source>
</reference>
<dbReference type="GO" id="GO:0004553">
    <property type="term" value="F:hydrolase activity, hydrolyzing O-glycosyl compounds"/>
    <property type="evidence" value="ECO:0007669"/>
    <property type="project" value="InterPro"/>
</dbReference>
<dbReference type="InterPro" id="IPR051477">
    <property type="entry name" value="Expansin_CellWall"/>
</dbReference>
<feature type="chain" id="PRO_5028952307" evidence="6">
    <location>
        <begin position="29"/>
        <end position="440"/>
    </location>
</feature>
<keyword evidence="3" id="KW-0326">Glycosidase</keyword>
<sequence>MKRRVLAALSAAALLALSLVLVNRPAGALTVPEPTTSPAIGNSTYFDGLGSPYGGCGLPQAELETQDFVALNVYDTPRDYNFYPRPVTDTTKIGIWNNGLNCGRWVQVKISDFCTGVNDGAPNQAFCRNGSWVADAYNDAVLNMLVADSCGDANAWCRDDPYHLDLSKASLNRFVKNGAPVGDLLPNHYNNRHVSWSFVPAPNYTGDIQIGFLQGAQRWWPAISVSRLANGIHGVEYFANGAWQRAQMNGDMGQSYVIGGTASGGTQFQIRVRDITDTLINGGRVYNFTLPDSCSSQCSAAYTRVSYTTSGSTPTSPPPSSPPPSSPPPSTPPPSSSPPPAGGCAATYTITSAWNGGYQADVTVRNNGTAPTTGWTVTLTLPGTARMAQAWSAVATQTGQQVTATNQTWNGTISAGGTTSFGMIVNGPNQPATNVSCTSR</sequence>
<dbReference type="SUPFAM" id="SSF49384">
    <property type="entry name" value="Carbohydrate-binding domain"/>
    <property type="match status" value="1"/>
</dbReference>
<evidence type="ECO:0000313" key="9">
    <source>
        <dbReference type="Proteomes" id="UP000482960"/>
    </source>
</evidence>
<reference evidence="8 9" key="2">
    <citation type="submission" date="2020-03" db="EMBL/GenBank/DDBJ databases">
        <authorList>
            <person name="Ichikawa N."/>
            <person name="Kimura A."/>
            <person name="Kitahashi Y."/>
            <person name="Uohara A."/>
        </authorList>
    </citation>
    <scope>NUCLEOTIDE SEQUENCE [LARGE SCALE GENOMIC DNA]</scope>
    <source>
        <strain evidence="8 9">NBRC 108638</strain>
    </source>
</reference>
<gene>
    <name evidence="8" type="ORF">Prum_079760</name>
</gene>
<evidence type="ECO:0000259" key="7">
    <source>
        <dbReference type="PROSITE" id="PS51173"/>
    </source>
</evidence>
<name>A0A6V8LDD3_9ACTN</name>
<protein>
    <submittedName>
        <fullName evidence="8">Cellulose-binding protein II</fullName>
    </submittedName>
</protein>
<dbReference type="AlphaFoldDB" id="A0A6V8LDD3"/>
<evidence type="ECO:0000256" key="5">
    <source>
        <dbReference type="SAM" id="MobiDB-lite"/>
    </source>
</evidence>
<evidence type="ECO:0000256" key="6">
    <source>
        <dbReference type="SAM" id="SignalP"/>
    </source>
</evidence>
<dbReference type="GO" id="GO:0000272">
    <property type="term" value="P:polysaccharide catabolic process"/>
    <property type="evidence" value="ECO:0007669"/>
    <property type="project" value="UniProtKB-KW"/>
</dbReference>
<dbReference type="PROSITE" id="PS51173">
    <property type="entry name" value="CBM2"/>
    <property type="match status" value="1"/>
</dbReference>
<dbReference type="Gene3D" id="2.60.40.290">
    <property type="match status" value="1"/>
</dbReference>
<dbReference type="PANTHER" id="PTHR31836">
    <property type="match status" value="1"/>
</dbReference>
<dbReference type="InterPro" id="IPR008965">
    <property type="entry name" value="CBM2/CBM3_carb-bd_dom_sf"/>
</dbReference>
<organism evidence="8 9">
    <name type="scientific">Phytohabitans rumicis</name>
    <dbReference type="NCBI Taxonomy" id="1076125"/>
    <lineage>
        <taxon>Bacteria</taxon>
        <taxon>Bacillati</taxon>
        <taxon>Actinomycetota</taxon>
        <taxon>Actinomycetes</taxon>
        <taxon>Micromonosporales</taxon>
        <taxon>Micromonosporaceae</taxon>
    </lineage>
</organism>
<keyword evidence="1 6" id="KW-0732">Signal</keyword>
<dbReference type="PROSITE" id="PS00561">
    <property type="entry name" value="CBM2_A"/>
    <property type="match status" value="1"/>
</dbReference>
<keyword evidence="4" id="KW-0624">Polysaccharide degradation</keyword>
<comment type="caution">
    <text evidence="8">The sequence shown here is derived from an EMBL/GenBank/DDBJ whole genome shotgun (WGS) entry which is preliminary data.</text>
</comment>
<dbReference type="InterPro" id="IPR001919">
    <property type="entry name" value="CBD2"/>
</dbReference>
<dbReference type="InterPro" id="IPR012291">
    <property type="entry name" value="CBM2_carb-bd_dom_sf"/>
</dbReference>
<dbReference type="Gene3D" id="2.60.40.760">
    <property type="entry name" value="Expansin, cellulose-binding-like domain"/>
    <property type="match status" value="1"/>
</dbReference>
<dbReference type="InterPro" id="IPR036749">
    <property type="entry name" value="Expansin_CBD_sf"/>
</dbReference>
<evidence type="ECO:0000256" key="4">
    <source>
        <dbReference type="ARBA" id="ARBA00023326"/>
    </source>
</evidence>
<feature type="domain" description="CBM2" evidence="7">
    <location>
        <begin position="337"/>
        <end position="440"/>
    </location>
</feature>
<keyword evidence="9" id="KW-1185">Reference proteome</keyword>
<dbReference type="SMART" id="SM00637">
    <property type="entry name" value="CBD_II"/>
    <property type="match status" value="1"/>
</dbReference>
<evidence type="ECO:0000313" key="8">
    <source>
        <dbReference type="EMBL" id="GFJ94334.1"/>
    </source>
</evidence>
<keyword evidence="2" id="KW-0378">Hydrolase</keyword>
<feature type="region of interest" description="Disordered" evidence="5">
    <location>
        <begin position="307"/>
        <end position="344"/>
    </location>
</feature>
<evidence type="ECO:0000256" key="2">
    <source>
        <dbReference type="ARBA" id="ARBA00022801"/>
    </source>
</evidence>
<dbReference type="Proteomes" id="UP000482960">
    <property type="component" value="Unassembled WGS sequence"/>
</dbReference>
<dbReference type="InterPro" id="IPR018366">
    <property type="entry name" value="CBM2_CS"/>
</dbReference>
<evidence type="ECO:0000256" key="3">
    <source>
        <dbReference type="ARBA" id="ARBA00023295"/>
    </source>
</evidence>
<dbReference type="EMBL" id="BLPG01000001">
    <property type="protein sequence ID" value="GFJ94334.1"/>
    <property type="molecule type" value="Genomic_DNA"/>
</dbReference>
<dbReference type="Pfam" id="PF00553">
    <property type="entry name" value="CBM_2"/>
    <property type="match status" value="1"/>
</dbReference>
<feature type="signal peptide" evidence="6">
    <location>
        <begin position="1"/>
        <end position="28"/>
    </location>
</feature>
<evidence type="ECO:0000256" key="1">
    <source>
        <dbReference type="ARBA" id="ARBA00022729"/>
    </source>
</evidence>
<accession>A0A6V8LDD3</accession>
<keyword evidence="4" id="KW-0119">Carbohydrate metabolism</keyword>
<proteinExistence type="predicted"/>
<dbReference type="GO" id="GO:0030247">
    <property type="term" value="F:polysaccharide binding"/>
    <property type="evidence" value="ECO:0007669"/>
    <property type="project" value="UniProtKB-UniRule"/>
</dbReference>
<feature type="compositionally biased region" description="Pro residues" evidence="5">
    <location>
        <begin position="315"/>
        <end position="341"/>
    </location>
</feature>
<dbReference type="PANTHER" id="PTHR31836:SF28">
    <property type="entry name" value="SRCR DOMAIN-CONTAINING PROTEIN-RELATED"/>
    <property type="match status" value="1"/>
</dbReference>